<dbReference type="InterPro" id="IPR050300">
    <property type="entry name" value="GDXG_lipolytic_enzyme"/>
</dbReference>
<reference evidence="3 4" key="1">
    <citation type="submission" date="2021-03" db="EMBL/GenBank/DDBJ databases">
        <title>Fibrella sp. HMF5405 genome sequencing and assembly.</title>
        <authorList>
            <person name="Kang H."/>
            <person name="Kim H."/>
            <person name="Bae S."/>
            <person name="Joh K."/>
        </authorList>
    </citation>
    <scope>NUCLEOTIDE SEQUENCE [LARGE SCALE GENOMIC DNA]</scope>
    <source>
        <strain evidence="3 4">HMF5405</strain>
    </source>
</reference>
<dbReference type="PANTHER" id="PTHR48081:SF8">
    <property type="entry name" value="ALPHA_BETA HYDROLASE FOLD-3 DOMAIN-CONTAINING PROTEIN-RELATED"/>
    <property type="match status" value="1"/>
</dbReference>
<evidence type="ECO:0000313" key="3">
    <source>
        <dbReference type="EMBL" id="MBO0952237.1"/>
    </source>
</evidence>
<dbReference type="Proteomes" id="UP000664628">
    <property type="component" value="Unassembled WGS sequence"/>
</dbReference>
<protein>
    <submittedName>
        <fullName evidence="3">Alpha/beta hydrolase</fullName>
    </submittedName>
</protein>
<dbReference type="RefSeq" id="WP_207332185.1">
    <property type="nucleotide sequence ID" value="NZ_JAFMYW010000010.1"/>
</dbReference>
<keyword evidence="4" id="KW-1185">Reference proteome</keyword>
<dbReference type="Gene3D" id="3.40.50.1820">
    <property type="entry name" value="alpha/beta hydrolase"/>
    <property type="match status" value="1"/>
</dbReference>
<dbReference type="GO" id="GO:0016787">
    <property type="term" value="F:hydrolase activity"/>
    <property type="evidence" value="ECO:0007669"/>
    <property type="project" value="UniProtKB-KW"/>
</dbReference>
<proteinExistence type="predicted"/>
<dbReference type="PANTHER" id="PTHR48081">
    <property type="entry name" value="AB HYDROLASE SUPERFAMILY PROTEIN C4A8.06C"/>
    <property type="match status" value="1"/>
</dbReference>
<evidence type="ECO:0000313" key="4">
    <source>
        <dbReference type="Proteomes" id="UP000664628"/>
    </source>
</evidence>
<dbReference type="EMBL" id="JAFMYW010000010">
    <property type="protein sequence ID" value="MBO0952237.1"/>
    <property type="molecule type" value="Genomic_DNA"/>
</dbReference>
<comment type="caution">
    <text evidence="3">The sequence shown here is derived from an EMBL/GenBank/DDBJ whole genome shotgun (WGS) entry which is preliminary data.</text>
</comment>
<dbReference type="PROSITE" id="PS51257">
    <property type="entry name" value="PROKAR_LIPOPROTEIN"/>
    <property type="match status" value="1"/>
</dbReference>
<sequence>MNHNSRISAVAYGFLLLTGLTFTACKDKDASPADGTGIQPTGNKPDWGPTIDPQNQAVIEQLIAFGTPPLPTLTPRQARMTPSPTDAMKTLLKKNDIEVPERNVSISQRVIPSSAPDGTLLRIYTPTSASVAGGFPVIVYYHGGGWVIGSLNQYEPSCKALAEKAGAIVVSVDYRLSPEARFPAAHEDAYSAYVWVRNNTAAIGGNSAKIAVAGESAGGNMAVGVSLLAKERGVALPVHQLLVYPVADNNLNTASYNQYANAQPLNRAGIVYFTSNYFNSPADGDNRLISLVDVANLSGLPPATIIAAEIDPLQTEGKSLADKLQAAGVAVTYQLYPGTTHEFFGLEAVIGKAGQAQDLAAQQLKASFAK</sequence>
<feature type="domain" description="Alpha/beta hydrolase fold-3" evidence="2">
    <location>
        <begin position="138"/>
        <end position="344"/>
    </location>
</feature>
<evidence type="ECO:0000256" key="1">
    <source>
        <dbReference type="ARBA" id="ARBA00022801"/>
    </source>
</evidence>
<dbReference type="InterPro" id="IPR013094">
    <property type="entry name" value="AB_hydrolase_3"/>
</dbReference>
<dbReference type="InterPro" id="IPR029058">
    <property type="entry name" value="AB_hydrolase_fold"/>
</dbReference>
<accession>A0ABS3JQG6</accession>
<organism evidence="3 4">
    <name type="scientific">Fibrella forsythiae</name>
    <dbReference type="NCBI Taxonomy" id="2817061"/>
    <lineage>
        <taxon>Bacteria</taxon>
        <taxon>Pseudomonadati</taxon>
        <taxon>Bacteroidota</taxon>
        <taxon>Cytophagia</taxon>
        <taxon>Cytophagales</taxon>
        <taxon>Spirosomataceae</taxon>
        <taxon>Fibrella</taxon>
    </lineage>
</organism>
<evidence type="ECO:0000259" key="2">
    <source>
        <dbReference type="Pfam" id="PF07859"/>
    </source>
</evidence>
<dbReference type="Pfam" id="PF07859">
    <property type="entry name" value="Abhydrolase_3"/>
    <property type="match status" value="1"/>
</dbReference>
<keyword evidence="1 3" id="KW-0378">Hydrolase</keyword>
<gene>
    <name evidence="3" type="ORF">J2I46_26885</name>
</gene>
<name>A0ABS3JQG6_9BACT</name>
<dbReference type="SUPFAM" id="SSF53474">
    <property type="entry name" value="alpha/beta-Hydrolases"/>
    <property type="match status" value="1"/>
</dbReference>